<feature type="transmembrane region" description="Helical" evidence="8">
    <location>
        <begin position="77"/>
        <end position="94"/>
    </location>
</feature>
<keyword evidence="7" id="KW-0413">Isomerase</keyword>
<evidence type="ECO:0000313" key="11">
    <source>
        <dbReference type="Proteomes" id="UP000245133"/>
    </source>
</evidence>
<evidence type="ECO:0000256" key="7">
    <source>
        <dbReference type="ARBA" id="ARBA00023235"/>
    </source>
</evidence>
<keyword evidence="6 8" id="KW-0472">Membrane</keyword>
<evidence type="ECO:0000256" key="8">
    <source>
        <dbReference type="SAM" id="Phobius"/>
    </source>
</evidence>
<protein>
    <recommendedName>
        <fullName evidence="9">Lycopene cyclase domain-containing protein</fullName>
    </recommendedName>
</protein>
<keyword evidence="4" id="KW-0125">Carotenoid biosynthesis</keyword>
<feature type="transmembrane region" description="Helical" evidence="8">
    <location>
        <begin position="43"/>
        <end position="61"/>
    </location>
</feature>
<dbReference type="GO" id="GO:0045436">
    <property type="term" value="F:lycopene beta cyclase activity"/>
    <property type="evidence" value="ECO:0007669"/>
    <property type="project" value="UniProtKB-ARBA"/>
</dbReference>
<organism evidence="10 11">
    <name type="scientific">Leptospira ryugenii</name>
    <dbReference type="NCBI Taxonomy" id="1917863"/>
    <lineage>
        <taxon>Bacteria</taxon>
        <taxon>Pseudomonadati</taxon>
        <taxon>Spirochaetota</taxon>
        <taxon>Spirochaetia</taxon>
        <taxon>Leptospirales</taxon>
        <taxon>Leptospiraceae</taxon>
        <taxon>Leptospira</taxon>
    </lineage>
</organism>
<gene>
    <name evidence="10" type="ORF">LPTSP4_11820</name>
</gene>
<evidence type="ECO:0000256" key="3">
    <source>
        <dbReference type="ARBA" id="ARBA00022692"/>
    </source>
</evidence>
<keyword evidence="3 8" id="KW-0812">Transmembrane</keyword>
<comment type="pathway">
    <text evidence="2">Carotenoid biosynthesis.</text>
</comment>
<evidence type="ECO:0000256" key="4">
    <source>
        <dbReference type="ARBA" id="ARBA00022746"/>
    </source>
</evidence>
<feature type="domain" description="Lycopene cyclase" evidence="9">
    <location>
        <begin position="104"/>
        <end position="190"/>
    </location>
</feature>
<keyword evidence="5 8" id="KW-1133">Transmembrane helix</keyword>
<reference evidence="10 11" key="1">
    <citation type="submission" date="2018-02" db="EMBL/GenBank/DDBJ databases">
        <title>Novel Leptospira species isolated from soil and water in Japan.</title>
        <authorList>
            <person name="Nakao R."/>
            <person name="Masuzawa T."/>
        </authorList>
    </citation>
    <scope>NUCLEOTIDE SEQUENCE [LARGE SCALE GENOMIC DNA]</scope>
    <source>
        <strain evidence="10 11">YH101</strain>
    </source>
</reference>
<dbReference type="AlphaFoldDB" id="A0A2P2DYI7"/>
<evidence type="ECO:0000259" key="9">
    <source>
        <dbReference type="Pfam" id="PF18916"/>
    </source>
</evidence>
<keyword evidence="11" id="KW-1185">Reference proteome</keyword>
<comment type="caution">
    <text evidence="10">The sequence shown here is derived from an EMBL/GenBank/DDBJ whole genome shotgun (WGS) entry which is preliminary data.</text>
</comment>
<name>A0A2P2DYI7_9LEPT</name>
<dbReference type="Proteomes" id="UP000245133">
    <property type="component" value="Unassembled WGS sequence"/>
</dbReference>
<accession>A0A2P2DYI7</accession>
<dbReference type="GO" id="GO:0016872">
    <property type="term" value="F:intramolecular lyase activity"/>
    <property type="evidence" value="ECO:0007669"/>
    <property type="project" value="InterPro"/>
</dbReference>
<evidence type="ECO:0000313" key="10">
    <source>
        <dbReference type="EMBL" id="GBF49666.1"/>
    </source>
</evidence>
<dbReference type="GO" id="GO:0016117">
    <property type="term" value="P:carotenoid biosynthetic process"/>
    <property type="evidence" value="ECO:0007669"/>
    <property type="project" value="UniProtKB-KW"/>
</dbReference>
<feature type="transmembrane region" description="Helical" evidence="8">
    <location>
        <begin position="174"/>
        <end position="197"/>
    </location>
</feature>
<feature type="transmembrane region" description="Helical" evidence="8">
    <location>
        <begin position="5"/>
        <end position="23"/>
    </location>
</feature>
<feature type="transmembrane region" description="Helical" evidence="8">
    <location>
        <begin position="100"/>
        <end position="118"/>
    </location>
</feature>
<proteinExistence type="predicted"/>
<dbReference type="Pfam" id="PF18916">
    <property type="entry name" value="Lycopene_cyc"/>
    <property type="match status" value="1"/>
</dbReference>
<feature type="transmembrane region" description="Helical" evidence="8">
    <location>
        <begin position="125"/>
        <end position="148"/>
    </location>
</feature>
<evidence type="ECO:0000256" key="1">
    <source>
        <dbReference type="ARBA" id="ARBA00004141"/>
    </source>
</evidence>
<evidence type="ECO:0000256" key="2">
    <source>
        <dbReference type="ARBA" id="ARBA00004829"/>
    </source>
</evidence>
<comment type="subcellular location">
    <subcellularLocation>
        <location evidence="1">Membrane</location>
        <topology evidence="1">Multi-pass membrane protein</topology>
    </subcellularLocation>
</comment>
<sequence length="199" mass="23017">MIHILAIVSIPFGFTEFLFYPSYWEPKFLFDLVHVLGFGIEDLLFVIGLSAFTSTSYPFFFRKQFAKWEGRGFSPKYRILLLVLLFVTLVPTVHAMGIHLIYGAPLIMLSFSSILLFLRRDLLIPAVLGGVSSTIVYSILCFLLLWIYPSIFDLTWHTQKFLNIRWFGIPLEELIYAFSSGLAATLFYPFVFSFRFVSF</sequence>
<evidence type="ECO:0000256" key="6">
    <source>
        <dbReference type="ARBA" id="ARBA00023136"/>
    </source>
</evidence>
<dbReference type="GO" id="GO:0016020">
    <property type="term" value="C:membrane"/>
    <property type="evidence" value="ECO:0007669"/>
    <property type="project" value="UniProtKB-SubCell"/>
</dbReference>
<dbReference type="EMBL" id="BFBB01000003">
    <property type="protein sequence ID" value="GBF49666.1"/>
    <property type="molecule type" value="Genomic_DNA"/>
</dbReference>
<dbReference type="InterPro" id="IPR017825">
    <property type="entry name" value="Lycopene_cyclase_dom"/>
</dbReference>
<evidence type="ECO:0000256" key="5">
    <source>
        <dbReference type="ARBA" id="ARBA00022989"/>
    </source>
</evidence>